<evidence type="ECO:0000259" key="1">
    <source>
        <dbReference type="PROSITE" id="PS50801"/>
    </source>
</evidence>
<proteinExistence type="predicted"/>
<dbReference type="SUPFAM" id="SSF52091">
    <property type="entry name" value="SpoIIaa-like"/>
    <property type="match status" value="1"/>
</dbReference>
<feature type="domain" description="STAS" evidence="1">
    <location>
        <begin position="26"/>
        <end position="101"/>
    </location>
</feature>
<protein>
    <submittedName>
        <fullName evidence="2">STAS domain-containing protein</fullName>
    </submittedName>
</protein>
<name>A0A3Q9EP04_9ACTN</name>
<evidence type="ECO:0000313" key="3">
    <source>
        <dbReference type="Proteomes" id="UP000280298"/>
    </source>
</evidence>
<sequence>MDVEPRGGQRLSLRRVPAGPCFFMTLHVTGELDSASIPALCELVSVVLAEGSRHVTLVLYGVTQCDSASFYVLLGVRQALHHAGGSLSLSGSSTNVRLAFECSPLRHEFPFHDENAPAA</sequence>
<dbReference type="Pfam" id="PF13466">
    <property type="entry name" value="STAS_2"/>
    <property type="match status" value="1"/>
</dbReference>
<gene>
    <name evidence="2" type="ORF">EJ357_21735</name>
</gene>
<organism evidence="2 3">
    <name type="scientific">Streptomyces cyaneochromogenes</name>
    <dbReference type="NCBI Taxonomy" id="2496836"/>
    <lineage>
        <taxon>Bacteria</taxon>
        <taxon>Bacillati</taxon>
        <taxon>Actinomycetota</taxon>
        <taxon>Actinomycetes</taxon>
        <taxon>Kitasatosporales</taxon>
        <taxon>Streptomycetaceae</taxon>
        <taxon>Streptomyces</taxon>
    </lineage>
</organism>
<dbReference type="RefSeq" id="WP_126393267.1">
    <property type="nucleotide sequence ID" value="NZ_CP034539.1"/>
</dbReference>
<dbReference type="EMBL" id="CP034539">
    <property type="protein sequence ID" value="AZQ35796.1"/>
    <property type="molecule type" value="Genomic_DNA"/>
</dbReference>
<dbReference type="InterPro" id="IPR002645">
    <property type="entry name" value="STAS_dom"/>
</dbReference>
<evidence type="ECO:0000313" key="2">
    <source>
        <dbReference type="EMBL" id="AZQ35796.1"/>
    </source>
</evidence>
<dbReference type="KEGG" id="scya:EJ357_21735"/>
<keyword evidence="3" id="KW-1185">Reference proteome</keyword>
<dbReference type="InterPro" id="IPR036513">
    <property type="entry name" value="STAS_dom_sf"/>
</dbReference>
<accession>A0A3Q9EP04</accession>
<dbReference type="AlphaFoldDB" id="A0A3Q9EP04"/>
<dbReference type="InterPro" id="IPR058548">
    <property type="entry name" value="MlaB-like_STAS"/>
</dbReference>
<dbReference type="Proteomes" id="UP000280298">
    <property type="component" value="Chromosome"/>
</dbReference>
<dbReference type="PROSITE" id="PS50801">
    <property type="entry name" value="STAS"/>
    <property type="match status" value="1"/>
</dbReference>
<dbReference type="Gene3D" id="3.30.750.24">
    <property type="entry name" value="STAS domain"/>
    <property type="match status" value="1"/>
</dbReference>
<dbReference type="OrthoDB" id="4333992at2"/>
<reference evidence="2 3" key="1">
    <citation type="journal article" date="2019" name="Int. J. Syst. Evol. Microbiol.">
        <title>Streptomyces cyaneochromogenes sp. nov., a blue pigment-producing actinomycete from manganese-contaminated soil.</title>
        <authorList>
            <person name="Tang X."/>
            <person name="Zhao J."/>
            <person name="Li K."/>
            <person name="Chen Z."/>
            <person name="Sun Y."/>
            <person name="Gao J."/>
        </authorList>
    </citation>
    <scope>NUCLEOTIDE SEQUENCE [LARGE SCALE GENOMIC DNA]</scope>
    <source>
        <strain evidence="2 3">MK-45</strain>
    </source>
</reference>